<protein>
    <submittedName>
        <fullName evidence="3">LigA</fullName>
    </submittedName>
</protein>
<name>A0A0N5A603_PARTI</name>
<dbReference type="Proteomes" id="UP000038045">
    <property type="component" value="Unplaced"/>
</dbReference>
<dbReference type="AntiFam" id="ANF00088">
    <property type="entry name" value="Shadow ORF (opposite Fdh)"/>
</dbReference>
<evidence type="ECO:0000256" key="1">
    <source>
        <dbReference type="SAM" id="MobiDB-lite"/>
    </source>
</evidence>
<evidence type="ECO:0000313" key="2">
    <source>
        <dbReference type="Proteomes" id="UP000038045"/>
    </source>
</evidence>
<dbReference type="WBParaSite" id="PTRK_0001732400.1">
    <property type="protein sequence ID" value="PTRK_0001732400.1"/>
    <property type="gene ID" value="PTRK_0001732400"/>
</dbReference>
<organism evidence="2 3">
    <name type="scientific">Parastrongyloides trichosuri</name>
    <name type="common">Possum-specific nematode worm</name>
    <dbReference type="NCBI Taxonomy" id="131310"/>
    <lineage>
        <taxon>Eukaryota</taxon>
        <taxon>Metazoa</taxon>
        <taxon>Ecdysozoa</taxon>
        <taxon>Nematoda</taxon>
        <taxon>Chromadorea</taxon>
        <taxon>Rhabditida</taxon>
        <taxon>Tylenchina</taxon>
        <taxon>Panagrolaimomorpha</taxon>
        <taxon>Strongyloidoidea</taxon>
        <taxon>Strongyloididae</taxon>
        <taxon>Parastrongyloides</taxon>
    </lineage>
</organism>
<feature type="region of interest" description="Disordered" evidence="1">
    <location>
        <begin position="205"/>
        <end position="226"/>
    </location>
</feature>
<feature type="region of interest" description="Disordered" evidence="1">
    <location>
        <begin position="1"/>
        <end position="41"/>
    </location>
</feature>
<proteinExistence type="predicted"/>
<reference evidence="3" key="1">
    <citation type="submission" date="2017-02" db="UniProtKB">
        <authorList>
            <consortium name="WormBaseParasite"/>
        </authorList>
    </citation>
    <scope>IDENTIFICATION</scope>
</reference>
<accession>A0A0N5A603</accession>
<sequence>MHRAERRVARSGRILDRHATRRNPGLGEGDDRLGTAGEEADGAAVGVARRLAVARLDHAQHPARGHVPDSRHGRVAGLGPRALAGVGAHQLGVVLGRRELRIADLGSRLRAGQTLRRPGVGIGNEPRPVVQQAGPQVDELPPGDAAREQPGLARRTEVMLRHGIVQAADLRLALDRQPFAGQHQAQRIGAARQLLTGAAVTGRREDRGLGDLNSHPPAEAGPQDDDRTNALAFMHQIEGRVDLIKRHGVGDQLIDIDLAIHVPVNDFRHIGAAARTAECCAFPDTAGDQLERTGGDFLASFGHADDDALAPAAVTGFQRLTHDHGVAGAVEGVVGAAVGKLDQMGHHVRHVLRIDEVGHAEATAPLFLVAVDVDADDHVGPDHLQPLNDVQADAAQAEDHGVGARLDLGGIDHSADAGGNAAADVADLVERRVFTHFGQRDFRQHGEVREGRAAHIMEKRLALVGKARGAVGHQALALRGPDRGAQVGLAALAELALAAFRRVQRDDVVADGQRGHARPHLDHHARALMAQDRGEETLAVQPVQRIGVGVADPRRLDLDQHLARARTLQIDLDDLKRTFGFERDGGAGFHDAGPSDVPIARDAVARCFRD</sequence>
<evidence type="ECO:0000313" key="3">
    <source>
        <dbReference type="WBParaSite" id="PTRK_0001732400.1"/>
    </source>
</evidence>
<feature type="region of interest" description="Disordered" evidence="1">
    <location>
        <begin position="118"/>
        <end position="147"/>
    </location>
</feature>
<dbReference type="AlphaFoldDB" id="A0A0N5A603"/>
<keyword evidence="2" id="KW-1185">Reference proteome</keyword>